<evidence type="ECO:0000313" key="11">
    <source>
        <dbReference type="Proteomes" id="UP000011747"/>
    </source>
</evidence>
<evidence type="ECO:0000256" key="4">
    <source>
        <dbReference type="ARBA" id="ARBA00022723"/>
    </source>
</evidence>
<evidence type="ECO:0000256" key="7">
    <source>
        <dbReference type="ARBA" id="ARBA00023014"/>
    </source>
</evidence>
<dbReference type="PANTHER" id="PTHR32439">
    <property type="entry name" value="FERREDOXIN--NITRITE REDUCTASE, CHLOROPLASTIC"/>
    <property type="match status" value="1"/>
</dbReference>
<dbReference type="SUPFAM" id="SSF56014">
    <property type="entry name" value="Nitrite and sulphite reductase 4Fe-4S domain-like"/>
    <property type="match status" value="2"/>
</dbReference>
<dbReference type="Pfam" id="PF01077">
    <property type="entry name" value="NIR_SIR"/>
    <property type="match status" value="2"/>
</dbReference>
<gene>
    <name evidence="10" type="ORF">HMPREF1015_01420</name>
</gene>
<dbReference type="InterPro" id="IPR045854">
    <property type="entry name" value="NO2/SO3_Rdtase_4Fe4S_sf"/>
</dbReference>
<dbReference type="Gene3D" id="3.30.413.10">
    <property type="entry name" value="Sulfite Reductase Hemoprotein, domain 1"/>
    <property type="match status" value="2"/>
</dbReference>
<evidence type="ECO:0000256" key="2">
    <source>
        <dbReference type="ARBA" id="ARBA00022485"/>
    </source>
</evidence>
<keyword evidence="3" id="KW-0349">Heme</keyword>
<feature type="domain" description="Nitrite/sulphite reductase 4Fe-4S" evidence="8">
    <location>
        <begin position="134"/>
        <end position="287"/>
    </location>
</feature>
<dbReference type="PANTHER" id="PTHR32439:SF0">
    <property type="entry name" value="FERREDOXIN--NITRITE REDUCTASE, CHLOROPLASTIC"/>
    <property type="match status" value="1"/>
</dbReference>
<keyword evidence="11" id="KW-1185">Reference proteome</keyword>
<dbReference type="InterPro" id="IPR006067">
    <property type="entry name" value="NO2/SO3_Rdtase_4Fe4S_dom"/>
</dbReference>
<evidence type="ECO:0000313" key="10">
    <source>
        <dbReference type="EMBL" id="EHL79122.1"/>
    </source>
</evidence>
<feature type="domain" description="Nitrite/Sulfite reductase ferredoxin-like" evidence="9">
    <location>
        <begin position="61"/>
        <end position="125"/>
    </location>
</feature>
<keyword evidence="5" id="KW-0560">Oxidoreductase</keyword>
<dbReference type="PRINTS" id="PR00397">
    <property type="entry name" value="SIROHAEM"/>
</dbReference>
<organism evidence="10 11">
    <name type="scientific">Bacillus smithii 7_3_47FAA</name>
    <dbReference type="NCBI Taxonomy" id="665952"/>
    <lineage>
        <taxon>Bacteria</taxon>
        <taxon>Bacillati</taxon>
        <taxon>Bacillota</taxon>
        <taxon>Bacilli</taxon>
        <taxon>Bacillales</taxon>
        <taxon>Bacillaceae</taxon>
        <taxon>Bacillus</taxon>
    </lineage>
</organism>
<evidence type="ECO:0000256" key="5">
    <source>
        <dbReference type="ARBA" id="ARBA00023002"/>
    </source>
</evidence>
<evidence type="ECO:0000256" key="1">
    <source>
        <dbReference type="ARBA" id="ARBA00010429"/>
    </source>
</evidence>
<dbReference type="GO" id="GO:0020037">
    <property type="term" value="F:heme binding"/>
    <property type="evidence" value="ECO:0007669"/>
    <property type="project" value="InterPro"/>
</dbReference>
<keyword evidence="6" id="KW-0408">Iron</keyword>
<evidence type="ECO:0000259" key="8">
    <source>
        <dbReference type="Pfam" id="PF01077"/>
    </source>
</evidence>
<keyword evidence="4" id="KW-0479">Metal-binding</keyword>
<evidence type="ECO:0000259" key="9">
    <source>
        <dbReference type="Pfam" id="PF03460"/>
    </source>
</evidence>
<dbReference type="AlphaFoldDB" id="G9QI56"/>
<accession>G9QI56</accession>
<dbReference type="InterPro" id="IPR036136">
    <property type="entry name" value="Nit/Sulf_reduc_fer-like_dom_sf"/>
</dbReference>
<dbReference type="RefSeq" id="WP_003352911.1">
    <property type="nucleotide sequence ID" value="NZ_JH414742.1"/>
</dbReference>
<dbReference type="Gene3D" id="3.90.480.20">
    <property type="match status" value="1"/>
</dbReference>
<keyword evidence="2" id="KW-0004">4Fe-4S</keyword>
<evidence type="ECO:0000256" key="3">
    <source>
        <dbReference type="ARBA" id="ARBA00022617"/>
    </source>
</evidence>
<dbReference type="SUPFAM" id="SSF55124">
    <property type="entry name" value="Nitrite/Sulfite reductase N-terminal domain-like"/>
    <property type="match status" value="2"/>
</dbReference>
<evidence type="ECO:0000256" key="6">
    <source>
        <dbReference type="ARBA" id="ARBA00023004"/>
    </source>
</evidence>
<keyword evidence="7" id="KW-0411">Iron-sulfur</keyword>
<dbReference type="PATRIC" id="fig|665952.3.peg.634"/>
<evidence type="ECO:0008006" key="12">
    <source>
        <dbReference type="Google" id="ProtNLM"/>
    </source>
</evidence>
<protein>
    <recommendedName>
        <fullName evidence="12">Ferredoxin--nitrite reductase</fullName>
    </recommendedName>
</protein>
<reference evidence="10 11" key="1">
    <citation type="submission" date="2011-09" db="EMBL/GenBank/DDBJ databases">
        <title>The Genome Sequence of Bacillus smithii 7_3_47FAA.</title>
        <authorList>
            <consortium name="The Broad Institute Genome Sequencing Platform"/>
            <person name="Earl A."/>
            <person name="Ward D."/>
            <person name="Feldgarden M."/>
            <person name="Gevers D."/>
            <person name="Daigneault M."/>
            <person name="Strauss J."/>
            <person name="Allen-Vercoe E."/>
            <person name="Young S.K."/>
            <person name="Zeng Q."/>
            <person name="Gargeya S."/>
            <person name="Fitzgerald M."/>
            <person name="Haas B."/>
            <person name="Abouelleil A."/>
            <person name="Alvarado L."/>
            <person name="Arachchi H.M."/>
            <person name="Berlin A."/>
            <person name="Brown A."/>
            <person name="Chapman S.B."/>
            <person name="Chen Z."/>
            <person name="Dunbar C."/>
            <person name="Freedman E."/>
            <person name="Gearin G."/>
            <person name="Goldberg J."/>
            <person name="Griggs A."/>
            <person name="Gujja S."/>
            <person name="Heiman D."/>
            <person name="Howarth C."/>
            <person name="Larson L."/>
            <person name="Lui A."/>
            <person name="MacDonald P.J.P."/>
            <person name="Montmayeur A."/>
            <person name="Murphy C."/>
            <person name="Neiman D."/>
            <person name="Pearson M."/>
            <person name="Priest M."/>
            <person name="Roberts A."/>
            <person name="Saif S."/>
            <person name="Shea T."/>
            <person name="Shenoy N."/>
            <person name="Sisk P."/>
            <person name="Stolte C."/>
            <person name="Sykes S."/>
            <person name="Wortman J."/>
            <person name="Nusbaum C."/>
            <person name="Birren B."/>
        </authorList>
    </citation>
    <scope>NUCLEOTIDE SEQUENCE [LARGE SCALE GENOMIC DNA]</scope>
    <source>
        <strain evidence="10 11">7_3_47FAA</strain>
    </source>
</reference>
<dbReference type="GO" id="GO:0016491">
    <property type="term" value="F:oxidoreductase activity"/>
    <property type="evidence" value="ECO:0007669"/>
    <property type="project" value="UniProtKB-KW"/>
</dbReference>
<comment type="similarity">
    <text evidence="1">Belongs to the nitrite and sulfite reductase 4Fe-4S domain family.</text>
</comment>
<dbReference type="PROSITE" id="PS00365">
    <property type="entry name" value="NIR_SIR"/>
    <property type="match status" value="1"/>
</dbReference>
<dbReference type="InterPro" id="IPR051329">
    <property type="entry name" value="NIR_SIR_4Fe-4S"/>
</dbReference>
<dbReference type="InterPro" id="IPR005117">
    <property type="entry name" value="NiRdtase/SiRdtase_haem-b_fer"/>
</dbReference>
<feature type="domain" description="Nitrite/Sulfite reductase ferredoxin-like" evidence="9">
    <location>
        <begin position="312"/>
        <end position="375"/>
    </location>
</feature>
<dbReference type="Proteomes" id="UP000011747">
    <property type="component" value="Unassembled WGS sequence"/>
</dbReference>
<dbReference type="EMBL" id="ACWF01000028">
    <property type="protein sequence ID" value="EHL79122.1"/>
    <property type="molecule type" value="Genomic_DNA"/>
</dbReference>
<comment type="caution">
    <text evidence="10">The sequence shown here is derived from an EMBL/GenBank/DDBJ whole genome shotgun (WGS) entry which is preliminary data.</text>
</comment>
<dbReference type="InterPro" id="IPR006066">
    <property type="entry name" value="NO2/SO3_Rdtase_FeS/sirohaem_BS"/>
</dbReference>
<dbReference type="GO" id="GO:0051539">
    <property type="term" value="F:4 iron, 4 sulfur cluster binding"/>
    <property type="evidence" value="ECO:0007669"/>
    <property type="project" value="UniProtKB-KW"/>
</dbReference>
<feature type="domain" description="Nitrite/sulphite reductase 4Fe-4S" evidence="8">
    <location>
        <begin position="394"/>
        <end position="531"/>
    </location>
</feature>
<proteinExistence type="inferred from homology"/>
<dbReference type="HOGENOM" id="CLU_015667_2_3_9"/>
<sequence length="541" mass="61223">MSYEKVWKDNPKLNKDELRKLEKDGLEIFNDIPYYAEHGFSSIPKEEWGAFKWAGLYLQRPKEDGYFMMRVKVPTGILNNEQLETLAGIAKDFGRNFFDITTRQAVQFHWLRIENIPEIFDRLNKVGLTSTFACGDVPRNILGNPLAGIDKDEVLDTRPIVQEIHEFLTGNEDFSNLPRKFKISINANVYNSGQAEINDCAFVPAKKVIDGEEKIGFHLKVGGGLSAVPKLAVPLDIFVLPEKVKDVVKGVLTIFRDYGYRERRNHARLKFLVADWGPEKFKEKLLELTGPLPEAGTDLTKGWNASYFYGVHPQKQEGLHYVGLNIPVGRLQVEDALELARLAKKYGNGEVRTCGSQNLIIANVPTENVDALLKEPILEKFSIRPPRFTAYAISCTGIEFCNLALTETKERMRRLAAFLDKEVDVDVPVRINMVGCPNSCGQRQIADIGLQGVLMKNKEKKMVQAFEINVGGTLLNGGQFNQKLKGRIDGEHLPFVLKEFLTYFSKTKLEGETFFEYFKRVGIEPLQEELDRILSNLALTA</sequence>
<name>G9QI56_9BACI</name>
<dbReference type="GO" id="GO:0046872">
    <property type="term" value="F:metal ion binding"/>
    <property type="evidence" value="ECO:0007669"/>
    <property type="project" value="UniProtKB-KW"/>
</dbReference>
<dbReference type="Pfam" id="PF03460">
    <property type="entry name" value="NIR_SIR_ferr"/>
    <property type="match status" value="2"/>
</dbReference>